<dbReference type="GO" id="GO:0003677">
    <property type="term" value="F:DNA binding"/>
    <property type="evidence" value="ECO:0007669"/>
    <property type="project" value="UniProtKB-KW"/>
</dbReference>
<dbReference type="InterPro" id="IPR000055">
    <property type="entry name" value="Restrct_endonuc_typeI_TRD"/>
</dbReference>
<dbReference type="HOGENOM" id="CLU_021095_2_1_6"/>
<dbReference type="eggNOG" id="COG0732">
    <property type="taxonomic scope" value="Bacteria"/>
</dbReference>
<dbReference type="EMBL" id="JH603170">
    <property type="protein sequence ID" value="EIC20147.1"/>
    <property type="molecule type" value="Genomic_DNA"/>
</dbReference>
<keyword evidence="5" id="KW-0540">Nuclease</keyword>
<keyword evidence="3" id="KW-0238">DNA-binding</keyword>
<evidence type="ECO:0000313" key="5">
    <source>
        <dbReference type="EMBL" id="EIC20147.1"/>
    </source>
</evidence>
<dbReference type="GO" id="GO:0009307">
    <property type="term" value="P:DNA restriction-modification system"/>
    <property type="evidence" value="ECO:0007669"/>
    <property type="project" value="UniProtKB-KW"/>
</dbReference>
<keyword evidence="2" id="KW-0680">Restriction system</keyword>
<dbReference type="Gene3D" id="3.90.220.20">
    <property type="entry name" value="DNA methylase specificity domains"/>
    <property type="match status" value="2"/>
</dbReference>
<feature type="domain" description="Type I restriction modification DNA specificity" evidence="4">
    <location>
        <begin position="31"/>
        <end position="168"/>
    </location>
</feature>
<comment type="similarity">
    <text evidence="1">Belongs to the type-I restriction system S methylase family.</text>
</comment>
<dbReference type="PANTHER" id="PTHR30408">
    <property type="entry name" value="TYPE-1 RESTRICTION ENZYME ECOKI SPECIFICITY PROTEIN"/>
    <property type="match status" value="1"/>
</dbReference>
<evidence type="ECO:0000256" key="1">
    <source>
        <dbReference type="ARBA" id="ARBA00010923"/>
    </source>
</evidence>
<gene>
    <name evidence="5" type="ORF">Thi970DRAFT_03768</name>
</gene>
<keyword evidence="6" id="KW-1185">Reference proteome</keyword>
<evidence type="ECO:0000313" key="6">
    <source>
        <dbReference type="Proteomes" id="UP000002964"/>
    </source>
</evidence>
<dbReference type="InterPro" id="IPR044946">
    <property type="entry name" value="Restrct_endonuc_typeI_TRD_sf"/>
</dbReference>
<reference evidence="6" key="1">
    <citation type="submission" date="2011-06" db="EMBL/GenBank/DDBJ databases">
        <authorList>
            <consortium name="US DOE Joint Genome Institute (JGI-PGF)"/>
            <person name="Lucas S."/>
            <person name="Han J."/>
            <person name="Lapidus A."/>
            <person name="Cheng J.-F."/>
            <person name="Goodwin L."/>
            <person name="Pitluck S."/>
            <person name="Peters L."/>
            <person name="Land M.L."/>
            <person name="Hauser L."/>
            <person name="Vogl K."/>
            <person name="Liu Z."/>
            <person name="Overmann J."/>
            <person name="Frigaard N.-U."/>
            <person name="Bryant D.A."/>
            <person name="Woyke T.J."/>
        </authorList>
    </citation>
    <scope>NUCLEOTIDE SEQUENCE [LARGE SCALE GENOMIC DNA]</scope>
    <source>
        <strain evidence="6">970</strain>
    </source>
</reference>
<accession>H8Z490</accession>
<dbReference type="AlphaFoldDB" id="H8Z490"/>
<dbReference type="STRING" id="631362.Thi970DRAFT_03768"/>
<dbReference type="Pfam" id="PF01420">
    <property type="entry name" value="Methylase_S"/>
    <property type="match status" value="1"/>
</dbReference>
<evidence type="ECO:0000259" key="4">
    <source>
        <dbReference type="Pfam" id="PF01420"/>
    </source>
</evidence>
<protein>
    <submittedName>
        <fullName evidence="5">Restriction endonuclease S subunit</fullName>
    </submittedName>
</protein>
<dbReference type="GO" id="GO:0004519">
    <property type="term" value="F:endonuclease activity"/>
    <property type="evidence" value="ECO:0007669"/>
    <property type="project" value="UniProtKB-KW"/>
</dbReference>
<proteinExistence type="inferred from homology"/>
<organism evidence="5 6">
    <name type="scientific">Thiorhodovibrio frisius</name>
    <dbReference type="NCBI Taxonomy" id="631362"/>
    <lineage>
        <taxon>Bacteria</taxon>
        <taxon>Pseudomonadati</taxon>
        <taxon>Pseudomonadota</taxon>
        <taxon>Gammaproteobacteria</taxon>
        <taxon>Chromatiales</taxon>
        <taxon>Chromatiaceae</taxon>
        <taxon>Thiorhodovibrio</taxon>
    </lineage>
</organism>
<dbReference type="SUPFAM" id="SSF116734">
    <property type="entry name" value="DNA methylase specificity domain"/>
    <property type="match status" value="2"/>
</dbReference>
<dbReference type="CDD" id="cd17246">
    <property type="entry name" value="RMtype1_S_SonII-TRD2-CR2_like"/>
    <property type="match status" value="1"/>
</dbReference>
<name>H8Z490_9GAMM</name>
<keyword evidence="5" id="KW-0255">Endonuclease</keyword>
<dbReference type="InterPro" id="IPR052021">
    <property type="entry name" value="Type-I_RS_S_subunit"/>
</dbReference>
<keyword evidence="5" id="KW-0378">Hydrolase</keyword>
<evidence type="ECO:0000256" key="2">
    <source>
        <dbReference type="ARBA" id="ARBA00022747"/>
    </source>
</evidence>
<dbReference type="Proteomes" id="UP000002964">
    <property type="component" value="Unassembled WGS sequence"/>
</dbReference>
<reference evidence="5 6" key="2">
    <citation type="submission" date="2011-11" db="EMBL/GenBank/DDBJ databases">
        <authorList>
            <consortium name="US DOE Joint Genome Institute"/>
            <person name="Lucas S."/>
            <person name="Han J."/>
            <person name="Lapidus A."/>
            <person name="Cheng J.-F."/>
            <person name="Goodwin L."/>
            <person name="Pitluck S."/>
            <person name="Peters L."/>
            <person name="Ovchinnikova G."/>
            <person name="Zhang X."/>
            <person name="Detter J.C."/>
            <person name="Han C."/>
            <person name="Tapia R."/>
            <person name="Land M."/>
            <person name="Hauser L."/>
            <person name="Kyrpides N."/>
            <person name="Ivanova N."/>
            <person name="Pagani I."/>
            <person name="Vogl K."/>
            <person name="Liu Z."/>
            <person name="Overmann J."/>
            <person name="Frigaard N.-U."/>
            <person name="Bryant D."/>
            <person name="Woyke T."/>
        </authorList>
    </citation>
    <scope>NUCLEOTIDE SEQUENCE [LARGE SCALE GENOMIC DNA]</scope>
    <source>
        <strain evidence="5 6">970</strain>
    </source>
</reference>
<evidence type="ECO:0000256" key="3">
    <source>
        <dbReference type="ARBA" id="ARBA00023125"/>
    </source>
</evidence>
<sequence>MCEFVIDCPHFTPKWTDSGFVVIRNQNIRDGRLNLTEPSFTHQEDFERRIKRAKPIAGDIIFTREAPMGEVCLIPEGLECCLGQRQVLLRPKKEIDRHYLFYSLRSEYARHQIFWNEGTGSTVSNVRIPALKSLRIPRLGEVEGLIGALLGALDDKIELNRQTNETLEALARALFKDWFVDFGPTRTKAEGGAPYLAPELWALFPDALDDEDKPVGWESKPLSSFMSFRGGSQPPAKEFISEPKPGYTRLLQIRDFDTDAHITYVPDSTRLRKVSIDDICIGRYGTGSGDKKDSLGRLCRGLSGAINVALVRVEPRFPCREWLATYIGSGEFRQQISGGSARAVQAGFRKVDLDHILIPRAPDEVYQAFETFGELVWESAKRLSAESTTLAQTRDLLLPKLMSGEIRLRDAERAVDAVL</sequence>
<dbReference type="PANTHER" id="PTHR30408:SF13">
    <property type="entry name" value="TYPE I RESTRICTION ENZYME HINDI SPECIFICITY SUBUNIT"/>
    <property type="match status" value="1"/>
</dbReference>